<dbReference type="RefSeq" id="XP_017778768.1">
    <property type="nucleotide sequence ID" value="XM_017923279.1"/>
</dbReference>
<feature type="chain" id="PRO_5045310307" evidence="5">
    <location>
        <begin position="18"/>
        <end position="396"/>
    </location>
</feature>
<keyword evidence="6" id="KW-1185">Reference proteome</keyword>
<comment type="similarity">
    <text evidence="2">Belongs to the major royal jelly protein family.</text>
</comment>
<sequence length="396" mass="44463">MMWLKIGILLCVGLSNAVDLEILNEWNLLDFNFPDYEFIKNFKPENTVFTGLEITDDRLILAMPRLRAGIPATLASIPRNTPKGSSPKLDAYPDWSFHAAGVDNTSCTGLVSVYRIRQDSCNRLWVLDSGVQTSIDNFQRVCDPKLVIFDLRTDTVVRTVVFPKEVLRPASLMTNLVIDESVNGKCDSALVYMSDTAAPGVVVYDSSKDNIWRFMHPSMFPDPNFSDYTIDNERFTLMDGIVGLGFSPNRGLLYYQPLATDRIFSVSTSVLRKGPLAEGVDLPVALVGKKSSQGLGLAVDSFSDTLYFSPLEQTSIASWNPKSNQERLLAFDPQKLQFLAEIRWAEKDGGNVWALSTRFQKFFRRTVNGNEINLRIVRVPKATEPQFPLSNSLLYF</sequence>
<reference evidence="7" key="1">
    <citation type="submission" date="2025-08" db="UniProtKB">
        <authorList>
            <consortium name="RefSeq"/>
        </authorList>
    </citation>
    <scope>IDENTIFICATION</scope>
    <source>
        <tissue evidence="7">Whole Larva</tissue>
    </source>
</reference>
<evidence type="ECO:0000256" key="4">
    <source>
        <dbReference type="ARBA" id="ARBA00022729"/>
    </source>
</evidence>
<evidence type="ECO:0000256" key="3">
    <source>
        <dbReference type="ARBA" id="ARBA00022525"/>
    </source>
</evidence>
<evidence type="ECO:0000313" key="6">
    <source>
        <dbReference type="Proteomes" id="UP000695000"/>
    </source>
</evidence>
<keyword evidence="3" id="KW-0964">Secreted</keyword>
<comment type="subcellular location">
    <subcellularLocation>
        <location evidence="1">Secreted</location>
    </subcellularLocation>
</comment>
<dbReference type="Proteomes" id="UP000695000">
    <property type="component" value="Unplaced"/>
</dbReference>
<accession>A0ABM1MW18</accession>
<name>A0ABM1MW18_NICVS</name>
<dbReference type="SUPFAM" id="SSF101898">
    <property type="entry name" value="NHL repeat"/>
    <property type="match status" value="1"/>
</dbReference>
<evidence type="ECO:0000256" key="1">
    <source>
        <dbReference type="ARBA" id="ARBA00004613"/>
    </source>
</evidence>
<dbReference type="InterPro" id="IPR017996">
    <property type="entry name" value="MRJP/yellow-related"/>
</dbReference>
<dbReference type="Gene3D" id="2.120.10.30">
    <property type="entry name" value="TolB, C-terminal domain"/>
    <property type="match status" value="1"/>
</dbReference>
<feature type="signal peptide" evidence="5">
    <location>
        <begin position="1"/>
        <end position="17"/>
    </location>
</feature>
<evidence type="ECO:0000256" key="5">
    <source>
        <dbReference type="SAM" id="SignalP"/>
    </source>
</evidence>
<gene>
    <name evidence="7" type="primary">LOC108564280</name>
</gene>
<protein>
    <submittedName>
        <fullName evidence="7">Protein yellow-like</fullName>
    </submittedName>
</protein>
<dbReference type="PANTHER" id="PTHR10009:SF19">
    <property type="entry name" value="RE55542P"/>
    <property type="match status" value="1"/>
</dbReference>
<dbReference type="PRINTS" id="PR01366">
    <property type="entry name" value="ROYALJELLY"/>
</dbReference>
<dbReference type="PANTHER" id="PTHR10009">
    <property type="entry name" value="PROTEIN YELLOW-RELATED"/>
    <property type="match status" value="1"/>
</dbReference>
<proteinExistence type="inferred from homology"/>
<dbReference type="InterPro" id="IPR011042">
    <property type="entry name" value="6-blade_b-propeller_TolB-like"/>
</dbReference>
<evidence type="ECO:0000313" key="7">
    <source>
        <dbReference type="RefSeq" id="XP_017778768.1"/>
    </source>
</evidence>
<organism evidence="6 7">
    <name type="scientific">Nicrophorus vespilloides</name>
    <name type="common">Boreal carrion beetle</name>
    <dbReference type="NCBI Taxonomy" id="110193"/>
    <lineage>
        <taxon>Eukaryota</taxon>
        <taxon>Metazoa</taxon>
        <taxon>Ecdysozoa</taxon>
        <taxon>Arthropoda</taxon>
        <taxon>Hexapoda</taxon>
        <taxon>Insecta</taxon>
        <taxon>Pterygota</taxon>
        <taxon>Neoptera</taxon>
        <taxon>Endopterygota</taxon>
        <taxon>Coleoptera</taxon>
        <taxon>Polyphaga</taxon>
        <taxon>Staphyliniformia</taxon>
        <taxon>Silphidae</taxon>
        <taxon>Nicrophorinae</taxon>
        <taxon>Nicrophorus</taxon>
    </lineage>
</organism>
<keyword evidence="4 5" id="KW-0732">Signal</keyword>
<evidence type="ECO:0000256" key="2">
    <source>
        <dbReference type="ARBA" id="ARBA00009127"/>
    </source>
</evidence>
<dbReference type="Pfam" id="PF03022">
    <property type="entry name" value="MRJP"/>
    <property type="match status" value="1"/>
</dbReference>
<dbReference type="GeneID" id="108564280"/>